<evidence type="ECO:0000313" key="10">
    <source>
        <dbReference type="EMBL" id="PJJ75719.1"/>
    </source>
</evidence>
<evidence type="ECO:0000256" key="4">
    <source>
        <dbReference type="ARBA" id="ARBA00022723"/>
    </source>
</evidence>
<sequence>MIQNTTIGKQVYRTIHFIAIWLLLSVCYVACRHQRMQDHDWPVYHGSKDNAHYSPLKQIDTQNVQQLRVAWVFHTGDADTANHSQIECNPIVVNGTLYATSPQLKVFALDAATGKLKWMFNPMDSLPADKKSFFILNINRGVTYWTDHRGDERIFFVAGSYLYALDAKSGKPVLSFGNQGRVDLHDGLGRDVSDLFITATSPGIIYHDLLIMGSRVDEGPAAAPGHIRAYDVRTGKIKWIFYTIPQPGETGYDSWKDPDAWKHIGGANDWSGFSMDEKRRIVYASLGSASFDFYGGKRLGNNLFADCILALDAATGKLLWYYQTTHHDVWDGDLPTPPTLVSIQRNGKTINALAQPTKRGYLFLFDRLNGKSLYPVREIPVPQKSDLEGEVLSPTQPIPVAPAPFGMQHLQRYAVNPFLPESSRRSVLERWKQLDSPQLFAPPSLRGIVLLPGGMDGGAEWGGAAYDPETHWLYVNSNRMAWIIQMIPLRHPSAAVSHRTYPEAGKQLYQQYCMSCHGADRKGGQNYPSLLQVNLKYDTTRFYALLNSGRRMMPSFSRLTTDEKRALASFILQIRALQSKPYVARDTQADPYLNLPYTINGYTKFLSPEGWSAIPPPWGQLTAYNLQTGQIEWQIPLGYYPYMKDKDTLTGAENYGGAVVTKGGLLFIAATPDGKIRAFHKRTGKLLWQADLPAPAFATPAVYSCDGKEYVVVACGGGKLGTASGDAYVAFALPDSIQ</sequence>
<dbReference type="GO" id="GO:0048038">
    <property type="term" value="F:quinone binding"/>
    <property type="evidence" value="ECO:0007669"/>
    <property type="project" value="InterPro"/>
</dbReference>
<evidence type="ECO:0000256" key="5">
    <source>
        <dbReference type="ARBA" id="ARBA00022729"/>
    </source>
</evidence>
<dbReference type="PROSITE" id="PS51007">
    <property type="entry name" value="CYTC"/>
    <property type="match status" value="1"/>
</dbReference>
<dbReference type="GO" id="GO:0046872">
    <property type="term" value="F:metal ion binding"/>
    <property type="evidence" value="ECO:0007669"/>
    <property type="project" value="UniProtKB-KW"/>
</dbReference>
<evidence type="ECO:0000259" key="9">
    <source>
        <dbReference type="PROSITE" id="PS51007"/>
    </source>
</evidence>
<dbReference type="Proteomes" id="UP000230000">
    <property type="component" value="Unassembled WGS sequence"/>
</dbReference>
<comment type="caution">
    <text evidence="10">The sequence shown here is derived from an EMBL/GenBank/DDBJ whole genome shotgun (WGS) entry which is preliminary data.</text>
</comment>
<reference evidence="10 11" key="1">
    <citation type="submission" date="2017-11" db="EMBL/GenBank/DDBJ databases">
        <title>Genomic Encyclopedia of Archaeal and Bacterial Type Strains, Phase II (KMG-II): From Individual Species to Whole Genera.</title>
        <authorList>
            <person name="Goeker M."/>
        </authorList>
    </citation>
    <scope>NUCLEOTIDE SEQUENCE [LARGE SCALE GENOMIC DNA]</scope>
    <source>
        <strain evidence="10 11">DSM 27268</strain>
    </source>
</reference>
<feature type="domain" description="Cytochrome c" evidence="9">
    <location>
        <begin position="500"/>
        <end position="575"/>
    </location>
</feature>
<dbReference type="GO" id="GO:0020037">
    <property type="term" value="F:heme binding"/>
    <property type="evidence" value="ECO:0007669"/>
    <property type="project" value="InterPro"/>
</dbReference>
<evidence type="ECO:0000256" key="7">
    <source>
        <dbReference type="ARBA" id="ARBA00023004"/>
    </source>
</evidence>
<dbReference type="AlphaFoldDB" id="A0A2M9CV12"/>
<organism evidence="10 11">
    <name type="scientific">Thermoflavifilum aggregans</name>
    <dbReference type="NCBI Taxonomy" id="454188"/>
    <lineage>
        <taxon>Bacteria</taxon>
        <taxon>Pseudomonadati</taxon>
        <taxon>Bacteroidota</taxon>
        <taxon>Chitinophagia</taxon>
        <taxon>Chitinophagales</taxon>
        <taxon>Chitinophagaceae</taxon>
        <taxon>Thermoflavifilum</taxon>
    </lineage>
</organism>
<keyword evidence="3 8" id="KW-0349">Heme</keyword>
<accession>A0A2M9CV12</accession>
<dbReference type="Gene3D" id="2.140.10.10">
    <property type="entry name" value="Quinoprotein alcohol dehydrogenase-like superfamily"/>
    <property type="match status" value="2"/>
</dbReference>
<name>A0A2M9CV12_9BACT</name>
<dbReference type="CDD" id="cd10280">
    <property type="entry name" value="PQQ_mGDH"/>
    <property type="match status" value="1"/>
</dbReference>
<dbReference type="GO" id="GO:0008876">
    <property type="term" value="F:quinoprotein glucose dehydrogenase activity"/>
    <property type="evidence" value="ECO:0007669"/>
    <property type="project" value="TreeGrafter"/>
</dbReference>
<evidence type="ECO:0000256" key="6">
    <source>
        <dbReference type="ARBA" id="ARBA00023002"/>
    </source>
</evidence>
<comment type="similarity">
    <text evidence="2">Belongs to the bacterial PQQ dehydrogenase family.</text>
</comment>
<dbReference type="InterPro" id="IPR017511">
    <property type="entry name" value="PQQ_mDH"/>
</dbReference>
<dbReference type="SUPFAM" id="SSF46626">
    <property type="entry name" value="Cytochrome c"/>
    <property type="match status" value="1"/>
</dbReference>
<evidence type="ECO:0000313" key="11">
    <source>
        <dbReference type="Proteomes" id="UP000230000"/>
    </source>
</evidence>
<dbReference type="PANTHER" id="PTHR32303">
    <property type="entry name" value="QUINOPROTEIN ALCOHOL DEHYDROGENASE (CYTOCHROME C)"/>
    <property type="match status" value="1"/>
</dbReference>
<keyword evidence="11" id="KW-1185">Reference proteome</keyword>
<dbReference type="InterPro" id="IPR011047">
    <property type="entry name" value="Quinoprotein_ADH-like_sf"/>
</dbReference>
<dbReference type="Pfam" id="PF01011">
    <property type="entry name" value="PQQ"/>
    <property type="match status" value="2"/>
</dbReference>
<dbReference type="SMART" id="SM00564">
    <property type="entry name" value="PQQ"/>
    <property type="match status" value="5"/>
</dbReference>
<keyword evidence="7 8" id="KW-0408">Iron</keyword>
<gene>
    <name evidence="10" type="ORF">BXY57_1304</name>
</gene>
<dbReference type="Gene3D" id="1.10.760.10">
    <property type="entry name" value="Cytochrome c-like domain"/>
    <property type="match status" value="1"/>
</dbReference>
<dbReference type="RefSeq" id="WP_100314291.1">
    <property type="nucleotide sequence ID" value="NZ_PGFG01000001.1"/>
</dbReference>
<dbReference type="EMBL" id="PGFG01000001">
    <property type="protein sequence ID" value="PJJ75719.1"/>
    <property type="molecule type" value="Genomic_DNA"/>
</dbReference>
<evidence type="ECO:0000256" key="3">
    <source>
        <dbReference type="ARBA" id="ARBA00022617"/>
    </source>
</evidence>
<evidence type="ECO:0000256" key="8">
    <source>
        <dbReference type="PROSITE-ProRule" id="PRU00433"/>
    </source>
</evidence>
<dbReference type="GO" id="GO:0009055">
    <property type="term" value="F:electron transfer activity"/>
    <property type="evidence" value="ECO:0007669"/>
    <property type="project" value="InterPro"/>
</dbReference>
<dbReference type="GO" id="GO:0016020">
    <property type="term" value="C:membrane"/>
    <property type="evidence" value="ECO:0007669"/>
    <property type="project" value="InterPro"/>
</dbReference>
<comment type="cofactor">
    <cofactor evidence="1">
        <name>pyrroloquinoline quinone</name>
        <dbReference type="ChEBI" id="CHEBI:58442"/>
    </cofactor>
</comment>
<dbReference type="InterPro" id="IPR036909">
    <property type="entry name" value="Cyt_c-like_dom_sf"/>
</dbReference>
<evidence type="ECO:0000256" key="1">
    <source>
        <dbReference type="ARBA" id="ARBA00001931"/>
    </source>
</evidence>
<dbReference type="SUPFAM" id="SSF50998">
    <property type="entry name" value="Quinoprotein alcohol dehydrogenase-like"/>
    <property type="match status" value="1"/>
</dbReference>
<dbReference type="OrthoDB" id="9794322at2"/>
<dbReference type="PANTHER" id="PTHR32303:SF4">
    <property type="entry name" value="QUINOPROTEIN GLUCOSE DEHYDROGENASE"/>
    <property type="match status" value="1"/>
</dbReference>
<keyword evidence="6" id="KW-0560">Oxidoreductase</keyword>
<dbReference type="InterPro" id="IPR002372">
    <property type="entry name" value="PQQ_rpt_dom"/>
</dbReference>
<dbReference type="Pfam" id="PF13442">
    <property type="entry name" value="Cytochrome_CBB3"/>
    <property type="match status" value="1"/>
</dbReference>
<keyword evidence="4 8" id="KW-0479">Metal-binding</keyword>
<dbReference type="InterPro" id="IPR009056">
    <property type="entry name" value="Cyt_c-like_dom"/>
</dbReference>
<keyword evidence="5" id="KW-0732">Signal</keyword>
<proteinExistence type="inferred from homology"/>
<evidence type="ECO:0000256" key="2">
    <source>
        <dbReference type="ARBA" id="ARBA00008156"/>
    </source>
</evidence>
<dbReference type="InterPro" id="IPR018391">
    <property type="entry name" value="PQQ_b-propeller_rpt"/>
</dbReference>
<protein>
    <submittedName>
        <fullName evidence="10">Quinoprotein glucose dehydrogenase</fullName>
    </submittedName>
</protein>